<accession>A0A2K9LSI2</accession>
<dbReference type="EMBL" id="KY487894">
    <property type="protein sequence ID" value="AUM61856.1"/>
    <property type="molecule type" value="Genomic_DNA"/>
</dbReference>
<proteinExistence type="predicted"/>
<organism evidence="3">
    <name type="scientific">uncultured virus</name>
    <dbReference type="NCBI Taxonomy" id="340016"/>
    <lineage>
        <taxon>Viruses</taxon>
        <taxon>environmental samples</taxon>
    </lineage>
</organism>
<evidence type="ECO:0000256" key="1">
    <source>
        <dbReference type="SAM" id="MobiDB-lite"/>
    </source>
</evidence>
<feature type="region of interest" description="Disordered" evidence="1">
    <location>
        <begin position="1"/>
        <end position="24"/>
    </location>
</feature>
<sequence>MSKHMIQNAPTRKAGAGRAINEDNEEEVPKNQLWRWGFRLNAYEPFEPTELWENLDRYCKEFYFQLEKGEETGYMHWQGCFSLYEKERLAQAKDIVGFEQVKLLPIKNWHAAKNYVMKNRTRVDGPWTKDSVFIKTITTLYPWQRALEILLEDEPDDRTITWIWNEKGNIGKSAFCKYMAVNHKATILTNGKTSDIAYLIPDNPKVVIFDLPRSSEDGYQNNNKFNYTAIEKIKDGMLMSSKYKSKMKMFNPPHVIVFANWPPDTTALSEDRWDIVNLIDLPEGITKS</sequence>
<dbReference type="GO" id="GO:0003723">
    <property type="term" value="F:RNA binding"/>
    <property type="evidence" value="ECO:0007669"/>
    <property type="project" value="InterPro"/>
</dbReference>
<dbReference type="GO" id="GO:0003724">
    <property type="term" value="F:RNA helicase activity"/>
    <property type="evidence" value="ECO:0007669"/>
    <property type="project" value="InterPro"/>
</dbReference>
<feature type="domain" description="Helicase superfamily 3 single-stranded DNA/RNA virus" evidence="2">
    <location>
        <begin position="162"/>
        <end position="260"/>
    </location>
</feature>
<dbReference type="InterPro" id="IPR000605">
    <property type="entry name" value="Helicase_SF3_ssDNA/RNA_vir"/>
</dbReference>
<dbReference type="Gene3D" id="3.40.1310.20">
    <property type="match status" value="1"/>
</dbReference>
<reference evidence="3" key="1">
    <citation type="submission" date="2017-01" db="EMBL/GenBank/DDBJ databases">
        <title>High-throughput sequencing uncovers low homogeneity in the biogeography of single-stranded DNA viruses.</title>
        <authorList>
            <person name="Pearson V.M."/>
            <person name="Rokyta D.R."/>
        </authorList>
    </citation>
    <scope>NUCLEOTIDE SEQUENCE</scope>
</reference>
<gene>
    <name evidence="3" type="primary">Rep</name>
</gene>
<evidence type="ECO:0000259" key="2">
    <source>
        <dbReference type="Pfam" id="PF00910"/>
    </source>
</evidence>
<evidence type="ECO:0000313" key="3">
    <source>
        <dbReference type="EMBL" id="AUM61856.1"/>
    </source>
</evidence>
<dbReference type="Pfam" id="PF00910">
    <property type="entry name" value="RNA_helicase"/>
    <property type="match status" value="1"/>
</dbReference>
<protein>
    <submittedName>
        <fullName evidence="3">Rep</fullName>
    </submittedName>
</protein>
<name>A0A2K9LSI2_9VIRU</name>